<protein>
    <submittedName>
        <fullName evidence="1">Uncharacterized protein</fullName>
    </submittedName>
</protein>
<name>A0AAU8GBX1_9CHLR</name>
<organism evidence="1">
    <name type="scientific">Dehalogenimonas sp. 4OHTPN</name>
    <dbReference type="NCBI Taxonomy" id="3166643"/>
    <lineage>
        <taxon>Bacteria</taxon>
        <taxon>Bacillati</taxon>
        <taxon>Chloroflexota</taxon>
        <taxon>Dehalococcoidia</taxon>
        <taxon>Dehalococcoidales</taxon>
        <taxon>Dehalococcoidaceae</taxon>
        <taxon>Dehalogenimonas</taxon>
    </lineage>
</organism>
<proteinExistence type="predicted"/>
<dbReference type="EMBL" id="CP159307">
    <property type="protein sequence ID" value="XCH33925.1"/>
    <property type="molecule type" value="Genomic_DNA"/>
</dbReference>
<evidence type="ECO:0000313" key="1">
    <source>
        <dbReference type="EMBL" id="XCH33925.1"/>
    </source>
</evidence>
<gene>
    <name evidence="1" type="ORF">ABV300_03360</name>
</gene>
<reference evidence="1" key="1">
    <citation type="submission" date="2024-06" db="EMBL/GenBank/DDBJ databases">
        <title>A Novel Isolate, Dehalogenimonas sp. Strain 4OHTPN, Dechlorinates Aromatic 4 Hydroxy chlorothalonil by a Novel Reductive Dehalogenase.</title>
        <authorList>
            <person name="Liu G."/>
        </authorList>
    </citation>
    <scope>NUCLEOTIDE SEQUENCE</scope>
    <source>
        <strain evidence="1">4OHTPN</strain>
    </source>
</reference>
<dbReference type="AlphaFoldDB" id="A0AAU8GBX1"/>
<dbReference type="RefSeq" id="WP_353715116.1">
    <property type="nucleotide sequence ID" value="NZ_CP159307.1"/>
</dbReference>
<sequence length="73" mass="8021">MEGKMYTRQAILKSFNGTNYSATVQLVGSSQAYLENLTVARNIPAAEMTQGREVAVMFFDLMRASDAVVAAVW</sequence>
<accession>A0AAU8GBX1</accession>